<dbReference type="EMBL" id="LXQA010257938">
    <property type="protein sequence ID" value="MCI38641.1"/>
    <property type="molecule type" value="Genomic_DNA"/>
</dbReference>
<proteinExistence type="predicted"/>
<organism evidence="1 2">
    <name type="scientific">Trifolium medium</name>
    <dbReference type="NCBI Taxonomy" id="97028"/>
    <lineage>
        <taxon>Eukaryota</taxon>
        <taxon>Viridiplantae</taxon>
        <taxon>Streptophyta</taxon>
        <taxon>Embryophyta</taxon>
        <taxon>Tracheophyta</taxon>
        <taxon>Spermatophyta</taxon>
        <taxon>Magnoliopsida</taxon>
        <taxon>eudicotyledons</taxon>
        <taxon>Gunneridae</taxon>
        <taxon>Pentapetalae</taxon>
        <taxon>rosids</taxon>
        <taxon>fabids</taxon>
        <taxon>Fabales</taxon>
        <taxon>Fabaceae</taxon>
        <taxon>Papilionoideae</taxon>
        <taxon>50 kb inversion clade</taxon>
        <taxon>NPAAA clade</taxon>
        <taxon>Hologalegina</taxon>
        <taxon>IRL clade</taxon>
        <taxon>Trifolieae</taxon>
        <taxon>Trifolium</taxon>
    </lineage>
</organism>
<reference evidence="1 2" key="1">
    <citation type="journal article" date="2018" name="Front. Plant Sci.">
        <title>Red Clover (Trifolium pratense) and Zigzag Clover (T. medium) - A Picture of Genomic Similarities and Differences.</title>
        <authorList>
            <person name="Dluhosova J."/>
            <person name="Istvanek J."/>
            <person name="Nedelnik J."/>
            <person name="Repkova J."/>
        </authorList>
    </citation>
    <scope>NUCLEOTIDE SEQUENCE [LARGE SCALE GENOMIC DNA]</scope>
    <source>
        <strain evidence="2">cv. 10/8</strain>
        <tissue evidence="1">Leaf</tissue>
    </source>
</reference>
<protein>
    <submittedName>
        <fullName evidence="1">Uncharacterized protein</fullName>
    </submittedName>
</protein>
<evidence type="ECO:0000313" key="2">
    <source>
        <dbReference type="Proteomes" id="UP000265520"/>
    </source>
</evidence>
<dbReference type="Proteomes" id="UP000265520">
    <property type="component" value="Unassembled WGS sequence"/>
</dbReference>
<keyword evidence="2" id="KW-1185">Reference proteome</keyword>
<comment type="caution">
    <text evidence="1">The sequence shown here is derived from an EMBL/GenBank/DDBJ whole genome shotgun (WGS) entry which is preliminary data.</text>
</comment>
<feature type="non-terminal residue" evidence="1">
    <location>
        <position position="46"/>
    </location>
</feature>
<evidence type="ECO:0000313" key="1">
    <source>
        <dbReference type="EMBL" id="MCI38641.1"/>
    </source>
</evidence>
<sequence>MGLSRENFELWKVKMEAILMFGLMDKTWSVVIGCLRDKELSEMTLK</sequence>
<name>A0A392RPT9_9FABA</name>
<dbReference type="AlphaFoldDB" id="A0A392RPT9"/>
<accession>A0A392RPT9</accession>